<dbReference type="SUPFAM" id="SSF51161">
    <property type="entry name" value="Trimeric LpxA-like enzymes"/>
    <property type="match status" value="1"/>
</dbReference>
<sequence length="158" mass="17581">MCAFALDFLPPFVRNLIFKTCLGKFGEKTLIDYKVYMRYFKNIEIGHHVAINRGCEFYTSYHLSKKIVIGNHVTISPNVTFYGAAQDYHYKTMPDIAGDIIVEDNCWICANSTILPGVTIGSGSVIGAGSVVTKNIPPNSVAVGNPARVIKERVYYEH</sequence>
<evidence type="ECO:0000313" key="2">
    <source>
        <dbReference type="Proteomes" id="UP000502894"/>
    </source>
</evidence>
<reference evidence="1" key="1">
    <citation type="journal article" date="2020" name="Microbiol. Resour. Announc.">
        <title>Complete Genome Sequence of Novel Psychrotolerant Legionella Strain TUM19329, Isolated from Antarctic Lake Sediment.</title>
        <authorList>
            <person name="Shimada S."/>
            <person name="Nakai R."/>
            <person name="Aoki K."/>
            <person name="Shimoeda N."/>
            <person name="Ohno G."/>
            <person name="Miyazaki Y."/>
            <person name="Kudoh S."/>
            <person name="Imura S."/>
            <person name="Watanabe K."/>
            <person name="Ishii Y."/>
            <person name="Tateda K."/>
        </authorList>
    </citation>
    <scope>NUCLEOTIDE SEQUENCE [LARGE SCALE GENOMIC DNA]</scope>
    <source>
        <strain evidence="1">TUM19329</strain>
    </source>
</reference>
<dbReference type="InterPro" id="IPR051159">
    <property type="entry name" value="Hexapeptide_acetyltransf"/>
</dbReference>
<keyword evidence="2" id="KW-1185">Reference proteome</keyword>
<organism evidence="1 2">
    <name type="scientific">Legionella antarctica</name>
    <dbReference type="NCBI Taxonomy" id="2708020"/>
    <lineage>
        <taxon>Bacteria</taxon>
        <taxon>Pseudomonadati</taxon>
        <taxon>Pseudomonadota</taxon>
        <taxon>Gammaproteobacteria</taxon>
        <taxon>Legionellales</taxon>
        <taxon>Legionellaceae</taxon>
        <taxon>Legionella</taxon>
    </lineage>
</organism>
<dbReference type="AlphaFoldDB" id="A0A6F8T488"/>
<dbReference type="InterPro" id="IPR011004">
    <property type="entry name" value="Trimer_LpxA-like_sf"/>
</dbReference>
<gene>
    <name evidence="1" type="ORF">TUM19329_13310</name>
</gene>
<protein>
    <recommendedName>
        <fullName evidence="3">Chloramphenicol acetyltransferase</fullName>
    </recommendedName>
</protein>
<dbReference type="InterPro" id="IPR001451">
    <property type="entry name" value="Hexapep"/>
</dbReference>
<proteinExistence type="predicted"/>
<dbReference type="PANTHER" id="PTHR23416">
    <property type="entry name" value="SIALIC ACID SYNTHASE-RELATED"/>
    <property type="match status" value="1"/>
</dbReference>
<dbReference type="Pfam" id="PF00132">
    <property type="entry name" value="Hexapep"/>
    <property type="match status" value="1"/>
</dbReference>
<evidence type="ECO:0000313" key="1">
    <source>
        <dbReference type="EMBL" id="BCA94970.1"/>
    </source>
</evidence>
<evidence type="ECO:0008006" key="3">
    <source>
        <dbReference type="Google" id="ProtNLM"/>
    </source>
</evidence>
<dbReference type="Proteomes" id="UP000502894">
    <property type="component" value="Chromosome"/>
</dbReference>
<dbReference type="Gene3D" id="2.160.10.10">
    <property type="entry name" value="Hexapeptide repeat proteins"/>
    <property type="match status" value="1"/>
</dbReference>
<dbReference type="EMBL" id="AP022839">
    <property type="protein sequence ID" value="BCA94970.1"/>
    <property type="molecule type" value="Genomic_DNA"/>
</dbReference>
<name>A0A6F8T488_9GAMM</name>
<accession>A0A6F8T488</accession>
<dbReference type="KEGG" id="lant:TUM19329_13310"/>